<proteinExistence type="predicted"/>
<gene>
    <name evidence="1" type="ORF">DPMN_115651</name>
</gene>
<keyword evidence="2" id="KW-1185">Reference proteome</keyword>
<name>A0A9D4KMU7_DREPO</name>
<dbReference type="AlphaFoldDB" id="A0A9D4KMU7"/>
<evidence type="ECO:0000313" key="2">
    <source>
        <dbReference type="Proteomes" id="UP000828390"/>
    </source>
</evidence>
<protein>
    <submittedName>
        <fullName evidence="1">Uncharacterized protein</fullName>
    </submittedName>
</protein>
<reference evidence="1" key="2">
    <citation type="submission" date="2020-11" db="EMBL/GenBank/DDBJ databases">
        <authorList>
            <person name="McCartney M.A."/>
            <person name="Auch B."/>
            <person name="Kono T."/>
            <person name="Mallez S."/>
            <person name="Becker A."/>
            <person name="Gohl D.M."/>
            <person name="Silverstein K.A.T."/>
            <person name="Koren S."/>
            <person name="Bechman K.B."/>
            <person name="Herman A."/>
            <person name="Abrahante J.E."/>
            <person name="Garbe J."/>
        </authorList>
    </citation>
    <scope>NUCLEOTIDE SEQUENCE</scope>
    <source>
        <strain evidence="1">Duluth1</strain>
        <tissue evidence="1">Whole animal</tissue>
    </source>
</reference>
<sequence>MIMTLMINDDSVDVAASVVVDYNDVISAASAVKDGDYICVAHNDNDDNDITDQEEAHKRLQVLTLDTIEDSEDVGIEFDMQDVPLTLTEFSNRDSKME</sequence>
<evidence type="ECO:0000313" key="1">
    <source>
        <dbReference type="EMBL" id="KAH3842157.1"/>
    </source>
</evidence>
<dbReference type="EMBL" id="JAIWYP010000004">
    <property type="protein sequence ID" value="KAH3842157.1"/>
    <property type="molecule type" value="Genomic_DNA"/>
</dbReference>
<reference evidence="1" key="1">
    <citation type="journal article" date="2019" name="bioRxiv">
        <title>The Genome of the Zebra Mussel, Dreissena polymorpha: A Resource for Invasive Species Research.</title>
        <authorList>
            <person name="McCartney M.A."/>
            <person name="Auch B."/>
            <person name="Kono T."/>
            <person name="Mallez S."/>
            <person name="Zhang Y."/>
            <person name="Obille A."/>
            <person name="Becker A."/>
            <person name="Abrahante J.E."/>
            <person name="Garbe J."/>
            <person name="Badalamenti J.P."/>
            <person name="Herman A."/>
            <person name="Mangelson H."/>
            <person name="Liachko I."/>
            <person name="Sullivan S."/>
            <person name="Sone E.D."/>
            <person name="Koren S."/>
            <person name="Silverstein K.A.T."/>
            <person name="Beckman K.B."/>
            <person name="Gohl D.M."/>
        </authorList>
    </citation>
    <scope>NUCLEOTIDE SEQUENCE</scope>
    <source>
        <strain evidence="1">Duluth1</strain>
        <tissue evidence="1">Whole animal</tissue>
    </source>
</reference>
<comment type="caution">
    <text evidence="1">The sequence shown here is derived from an EMBL/GenBank/DDBJ whole genome shotgun (WGS) entry which is preliminary data.</text>
</comment>
<accession>A0A9D4KMU7</accession>
<dbReference type="Proteomes" id="UP000828390">
    <property type="component" value="Unassembled WGS sequence"/>
</dbReference>
<organism evidence="1 2">
    <name type="scientific">Dreissena polymorpha</name>
    <name type="common">Zebra mussel</name>
    <name type="synonym">Mytilus polymorpha</name>
    <dbReference type="NCBI Taxonomy" id="45954"/>
    <lineage>
        <taxon>Eukaryota</taxon>
        <taxon>Metazoa</taxon>
        <taxon>Spiralia</taxon>
        <taxon>Lophotrochozoa</taxon>
        <taxon>Mollusca</taxon>
        <taxon>Bivalvia</taxon>
        <taxon>Autobranchia</taxon>
        <taxon>Heteroconchia</taxon>
        <taxon>Euheterodonta</taxon>
        <taxon>Imparidentia</taxon>
        <taxon>Neoheterodontei</taxon>
        <taxon>Myida</taxon>
        <taxon>Dreissenoidea</taxon>
        <taxon>Dreissenidae</taxon>
        <taxon>Dreissena</taxon>
    </lineage>
</organism>